<feature type="domain" description="Peptidase A1" evidence="6">
    <location>
        <begin position="32"/>
        <end position="364"/>
    </location>
</feature>
<dbReference type="STRING" id="55188.A0A2H5PVM3"/>
<gene>
    <name evidence="7" type="ORF">CUMW_169370</name>
</gene>
<dbReference type="InterPro" id="IPR032861">
    <property type="entry name" value="TAXi_N"/>
</dbReference>
<dbReference type="Gene3D" id="2.40.70.10">
    <property type="entry name" value="Acid Proteases"/>
    <property type="match status" value="2"/>
</dbReference>
<dbReference type="PANTHER" id="PTHR47967:SF70">
    <property type="entry name" value="ASPARTIC PROTEINASE CDR1-LIKE"/>
    <property type="match status" value="1"/>
</dbReference>
<dbReference type="GO" id="GO:0006508">
    <property type="term" value="P:proteolysis"/>
    <property type="evidence" value="ECO:0007669"/>
    <property type="project" value="UniProtKB-KW"/>
</dbReference>
<dbReference type="EMBL" id="BDQV01000131">
    <property type="protein sequence ID" value="GAY56115.1"/>
    <property type="molecule type" value="Genomic_DNA"/>
</dbReference>
<dbReference type="Pfam" id="PF14543">
    <property type="entry name" value="TAXi_N"/>
    <property type="match status" value="1"/>
</dbReference>
<dbReference type="Proteomes" id="UP000236630">
    <property type="component" value="Unassembled WGS sequence"/>
</dbReference>
<evidence type="ECO:0000313" key="7">
    <source>
        <dbReference type="EMBL" id="GAY56115.1"/>
    </source>
</evidence>
<proteinExistence type="inferred from homology"/>
<reference evidence="7 8" key="1">
    <citation type="journal article" date="2017" name="Front. Genet.">
        <title>Draft sequencing of the heterozygous diploid genome of Satsuma (Citrus unshiu Marc.) using a hybrid assembly approach.</title>
        <authorList>
            <person name="Shimizu T."/>
            <person name="Tanizawa Y."/>
            <person name="Mochizuki T."/>
            <person name="Nagasaki H."/>
            <person name="Yoshioka T."/>
            <person name="Toyoda A."/>
            <person name="Fujiyama A."/>
            <person name="Kaminuma E."/>
            <person name="Nakamura Y."/>
        </authorList>
    </citation>
    <scope>NUCLEOTIDE SEQUENCE [LARGE SCALE GENOMIC DNA]</scope>
    <source>
        <strain evidence="8">cv. Miyagawa wase</strain>
    </source>
</reference>
<keyword evidence="5" id="KW-0325">Glycoprotein</keyword>
<sequence>MAYLRPFLRYNYTISTSPEMMHPKVFHHSNSYMVRLFIGTPSKGVLLILDTGSALIYAIFDPRKSSSFQKINCDHPDCTYFKCVNEQCVYTMKYADQSVTKGFAAHETISVIGKGEGKAIFHGALFGCSNDNHGFDEDARDGALAGVLGLSRVTISFISQLGSIIKKRFSYCLVIPLPNGEYTSSYLKFGTDMGYRRPSTQATKFINHPNNFYYLSLKDISIDNERMNFPPDTFDITVSGEGGCIIDSGSVLTYFHSDVYWKLHEKFVSYFERFQLAQLSDCPEPIQLCYFLPETFNRFPSMAFYFEDANLRIDGENVFIIDYENHFFLLAVAPHDDLVALIGSQQQRDTRFVYDLNIDLLSFVKENCSDDSA</sequence>
<dbReference type="InterPro" id="IPR051708">
    <property type="entry name" value="Plant_Aspart_Prot_A1"/>
</dbReference>
<dbReference type="PANTHER" id="PTHR47967">
    <property type="entry name" value="OS07G0603500 PROTEIN-RELATED"/>
    <property type="match status" value="1"/>
</dbReference>
<keyword evidence="8" id="KW-1185">Reference proteome</keyword>
<keyword evidence="3" id="KW-0064">Aspartyl protease</keyword>
<evidence type="ECO:0000256" key="3">
    <source>
        <dbReference type="ARBA" id="ARBA00022750"/>
    </source>
</evidence>
<dbReference type="InterPro" id="IPR021109">
    <property type="entry name" value="Peptidase_aspartic_dom_sf"/>
</dbReference>
<protein>
    <recommendedName>
        <fullName evidence="6">Peptidase A1 domain-containing protein</fullName>
    </recommendedName>
</protein>
<keyword evidence="4" id="KW-0378">Hydrolase</keyword>
<dbReference type="GO" id="GO:0004190">
    <property type="term" value="F:aspartic-type endopeptidase activity"/>
    <property type="evidence" value="ECO:0007669"/>
    <property type="project" value="UniProtKB-KW"/>
</dbReference>
<evidence type="ECO:0000259" key="6">
    <source>
        <dbReference type="PROSITE" id="PS51767"/>
    </source>
</evidence>
<evidence type="ECO:0000256" key="2">
    <source>
        <dbReference type="ARBA" id="ARBA00022670"/>
    </source>
</evidence>
<dbReference type="CDD" id="cd05476">
    <property type="entry name" value="pepsin_A_like_plant"/>
    <property type="match status" value="1"/>
</dbReference>
<evidence type="ECO:0000313" key="8">
    <source>
        <dbReference type="Proteomes" id="UP000236630"/>
    </source>
</evidence>
<evidence type="ECO:0000256" key="5">
    <source>
        <dbReference type="ARBA" id="ARBA00023180"/>
    </source>
</evidence>
<dbReference type="AlphaFoldDB" id="A0A2H5PVM3"/>
<dbReference type="Pfam" id="PF14541">
    <property type="entry name" value="TAXi_C"/>
    <property type="match status" value="1"/>
</dbReference>
<evidence type="ECO:0000256" key="1">
    <source>
        <dbReference type="ARBA" id="ARBA00007447"/>
    </source>
</evidence>
<dbReference type="InterPro" id="IPR032799">
    <property type="entry name" value="TAXi_C"/>
</dbReference>
<organism evidence="7 8">
    <name type="scientific">Citrus unshiu</name>
    <name type="common">Satsuma mandarin</name>
    <name type="synonym">Citrus nobilis var. unshiu</name>
    <dbReference type="NCBI Taxonomy" id="55188"/>
    <lineage>
        <taxon>Eukaryota</taxon>
        <taxon>Viridiplantae</taxon>
        <taxon>Streptophyta</taxon>
        <taxon>Embryophyta</taxon>
        <taxon>Tracheophyta</taxon>
        <taxon>Spermatophyta</taxon>
        <taxon>Magnoliopsida</taxon>
        <taxon>eudicotyledons</taxon>
        <taxon>Gunneridae</taxon>
        <taxon>Pentapetalae</taxon>
        <taxon>rosids</taxon>
        <taxon>malvids</taxon>
        <taxon>Sapindales</taxon>
        <taxon>Rutaceae</taxon>
        <taxon>Aurantioideae</taxon>
        <taxon>Citrus</taxon>
    </lineage>
</organism>
<evidence type="ECO:0000256" key="4">
    <source>
        <dbReference type="ARBA" id="ARBA00022801"/>
    </source>
</evidence>
<dbReference type="InterPro" id="IPR034161">
    <property type="entry name" value="Pepsin-like_plant"/>
</dbReference>
<accession>A0A2H5PVM3</accession>
<dbReference type="InterPro" id="IPR033121">
    <property type="entry name" value="PEPTIDASE_A1"/>
</dbReference>
<comment type="caution">
    <text evidence="7">The sequence shown here is derived from an EMBL/GenBank/DDBJ whole genome shotgun (WGS) entry which is preliminary data.</text>
</comment>
<dbReference type="PROSITE" id="PS51767">
    <property type="entry name" value="PEPTIDASE_A1"/>
    <property type="match status" value="1"/>
</dbReference>
<dbReference type="SUPFAM" id="SSF50630">
    <property type="entry name" value="Acid proteases"/>
    <property type="match status" value="1"/>
</dbReference>
<dbReference type="GO" id="GO:0005576">
    <property type="term" value="C:extracellular region"/>
    <property type="evidence" value="ECO:0007669"/>
    <property type="project" value="TreeGrafter"/>
</dbReference>
<keyword evidence="2" id="KW-0645">Protease</keyword>
<name>A0A2H5PVM3_CITUN</name>
<comment type="similarity">
    <text evidence="1">Belongs to the peptidase A1 family.</text>
</comment>